<feature type="region of interest" description="Disordered" evidence="8">
    <location>
        <begin position="615"/>
        <end position="636"/>
    </location>
</feature>
<evidence type="ECO:0000256" key="7">
    <source>
        <dbReference type="ARBA" id="ARBA00034808"/>
    </source>
</evidence>
<dbReference type="AlphaFoldDB" id="A0A9P6DKB4"/>
<dbReference type="OrthoDB" id="10261556at2759"/>
<evidence type="ECO:0000313" key="12">
    <source>
        <dbReference type="Proteomes" id="UP000807025"/>
    </source>
</evidence>
<feature type="region of interest" description="Disordered" evidence="8">
    <location>
        <begin position="400"/>
        <end position="429"/>
    </location>
</feature>
<dbReference type="GO" id="GO:0005737">
    <property type="term" value="C:cytoplasm"/>
    <property type="evidence" value="ECO:0007669"/>
    <property type="project" value="TreeGrafter"/>
</dbReference>
<evidence type="ECO:0000256" key="5">
    <source>
        <dbReference type="ARBA" id="ARBA00023235"/>
    </source>
</evidence>
<organism evidence="11 12">
    <name type="scientific">Pleurotus eryngii</name>
    <name type="common">Boletus of the steppes</name>
    <dbReference type="NCBI Taxonomy" id="5323"/>
    <lineage>
        <taxon>Eukaryota</taxon>
        <taxon>Fungi</taxon>
        <taxon>Dikarya</taxon>
        <taxon>Basidiomycota</taxon>
        <taxon>Agaricomycotina</taxon>
        <taxon>Agaricomycetes</taxon>
        <taxon>Agaricomycetidae</taxon>
        <taxon>Agaricales</taxon>
        <taxon>Pleurotineae</taxon>
        <taxon>Pleurotaceae</taxon>
        <taxon>Pleurotus</taxon>
    </lineage>
</organism>
<feature type="domain" description="Helicase ATP-binding" evidence="9">
    <location>
        <begin position="55"/>
        <end position="232"/>
    </location>
</feature>
<evidence type="ECO:0000256" key="1">
    <source>
        <dbReference type="ARBA" id="ARBA00005446"/>
    </source>
</evidence>
<keyword evidence="3" id="KW-0067">ATP-binding</keyword>
<dbReference type="PROSITE" id="PS51192">
    <property type="entry name" value="HELICASE_ATP_BIND_1"/>
    <property type="match status" value="1"/>
</dbReference>
<dbReference type="SMART" id="SM00487">
    <property type="entry name" value="DEXDc"/>
    <property type="match status" value="1"/>
</dbReference>
<feature type="compositionally biased region" description="Basic residues" evidence="8">
    <location>
        <begin position="1"/>
        <end position="11"/>
    </location>
</feature>
<dbReference type="Gene3D" id="3.40.50.300">
    <property type="entry name" value="P-loop containing nucleotide triphosphate hydrolases"/>
    <property type="match status" value="2"/>
</dbReference>
<feature type="domain" description="Helicase C-terminal" evidence="10">
    <location>
        <begin position="275"/>
        <end position="416"/>
    </location>
</feature>
<dbReference type="GO" id="GO:0005524">
    <property type="term" value="F:ATP binding"/>
    <property type="evidence" value="ECO:0007669"/>
    <property type="project" value="UniProtKB-KW"/>
</dbReference>
<comment type="caution">
    <text evidence="11">The sequence shown here is derived from an EMBL/GenBank/DDBJ whole genome shotgun (WGS) entry which is preliminary data.</text>
</comment>
<dbReference type="GO" id="GO:0003677">
    <property type="term" value="F:DNA binding"/>
    <property type="evidence" value="ECO:0007669"/>
    <property type="project" value="UniProtKB-KW"/>
</dbReference>
<dbReference type="InterPro" id="IPR014001">
    <property type="entry name" value="Helicase_ATP-bd"/>
</dbReference>
<dbReference type="InterPro" id="IPR001650">
    <property type="entry name" value="Helicase_C-like"/>
</dbReference>
<evidence type="ECO:0000256" key="2">
    <source>
        <dbReference type="ARBA" id="ARBA00022741"/>
    </source>
</evidence>
<comment type="similarity">
    <text evidence="1">Belongs to the helicase family. RecQ subfamily.</text>
</comment>
<keyword evidence="2" id="KW-0547">Nucleotide-binding</keyword>
<reference evidence="11" key="1">
    <citation type="submission" date="2020-11" db="EMBL/GenBank/DDBJ databases">
        <authorList>
            <consortium name="DOE Joint Genome Institute"/>
            <person name="Ahrendt S."/>
            <person name="Riley R."/>
            <person name="Andreopoulos W."/>
            <person name="Labutti K."/>
            <person name="Pangilinan J."/>
            <person name="Ruiz-Duenas F.J."/>
            <person name="Barrasa J.M."/>
            <person name="Sanchez-Garcia M."/>
            <person name="Camarero S."/>
            <person name="Miyauchi S."/>
            <person name="Serrano A."/>
            <person name="Linde D."/>
            <person name="Babiker R."/>
            <person name="Drula E."/>
            <person name="Ayuso-Fernandez I."/>
            <person name="Pacheco R."/>
            <person name="Padilla G."/>
            <person name="Ferreira P."/>
            <person name="Barriuso J."/>
            <person name="Kellner H."/>
            <person name="Castanera R."/>
            <person name="Alfaro M."/>
            <person name="Ramirez L."/>
            <person name="Pisabarro A.G."/>
            <person name="Kuo A."/>
            <person name="Tritt A."/>
            <person name="Lipzen A."/>
            <person name="He G."/>
            <person name="Yan M."/>
            <person name="Ng V."/>
            <person name="Cullen D."/>
            <person name="Martin F."/>
            <person name="Rosso M.-N."/>
            <person name="Henrissat B."/>
            <person name="Hibbett D."/>
            <person name="Martinez A.T."/>
            <person name="Grigoriev I.V."/>
        </authorList>
    </citation>
    <scope>NUCLEOTIDE SEQUENCE</scope>
    <source>
        <strain evidence="11">ATCC 90797</strain>
    </source>
</reference>
<dbReference type="InterPro" id="IPR027417">
    <property type="entry name" value="P-loop_NTPase"/>
</dbReference>
<dbReference type="PANTHER" id="PTHR13710:SF105">
    <property type="entry name" value="ATP-DEPENDENT DNA HELICASE Q1"/>
    <property type="match status" value="1"/>
</dbReference>
<dbReference type="PROSITE" id="PS51194">
    <property type="entry name" value="HELICASE_CTER"/>
    <property type="match status" value="1"/>
</dbReference>
<dbReference type="GO" id="GO:0009378">
    <property type="term" value="F:four-way junction helicase activity"/>
    <property type="evidence" value="ECO:0007669"/>
    <property type="project" value="TreeGrafter"/>
</dbReference>
<dbReference type="GO" id="GO:0043138">
    <property type="term" value="F:3'-5' DNA helicase activity"/>
    <property type="evidence" value="ECO:0007669"/>
    <property type="project" value="UniProtKB-EC"/>
</dbReference>
<comment type="catalytic activity">
    <reaction evidence="6">
        <text>Couples ATP hydrolysis with the unwinding of duplex DNA by translocating in the 3'-5' direction.</text>
        <dbReference type="EC" id="5.6.2.4"/>
    </reaction>
</comment>
<dbReference type="InterPro" id="IPR011545">
    <property type="entry name" value="DEAD/DEAH_box_helicase_dom"/>
</dbReference>
<evidence type="ECO:0000256" key="6">
    <source>
        <dbReference type="ARBA" id="ARBA00034617"/>
    </source>
</evidence>
<evidence type="ECO:0000259" key="10">
    <source>
        <dbReference type="PROSITE" id="PS51194"/>
    </source>
</evidence>
<evidence type="ECO:0000256" key="4">
    <source>
        <dbReference type="ARBA" id="ARBA00023125"/>
    </source>
</evidence>
<evidence type="ECO:0000313" key="11">
    <source>
        <dbReference type="EMBL" id="KAF9501683.1"/>
    </source>
</evidence>
<dbReference type="SMART" id="SM00490">
    <property type="entry name" value="HELICc"/>
    <property type="match status" value="1"/>
</dbReference>
<accession>A0A9P6DKB4</accession>
<keyword evidence="5" id="KW-0413">Isomerase</keyword>
<dbReference type="Pfam" id="PF00270">
    <property type="entry name" value="DEAD"/>
    <property type="match status" value="1"/>
</dbReference>
<dbReference type="GO" id="GO:0005694">
    <property type="term" value="C:chromosome"/>
    <property type="evidence" value="ECO:0007669"/>
    <property type="project" value="TreeGrafter"/>
</dbReference>
<dbReference type="SUPFAM" id="SSF52540">
    <property type="entry name" value="P-loop containing nucleoside triphosphate hydrolases"/>
    <property type="match status" value="1"/>
</dbReference>
<keyword evidence="12" id="KW-1185">Reference proteome</keyword>
<feature type="region of interest" description="Disordered" evidence="8">
    <location>
        <begin position="1"/>
        <end position="27"/>
    </location>
</feature>
<dbReference type="GO" id="GO:0016787">
    <property type="term" value="F:hydrolase activity"/>
    <property type="evidence" value="ECO:0007669"/>
    <property type="project" value="UniProtKB-KW"/>
</dbReference>
<dbReference type="GO" id="GO:0000724">
    <property type="term" value="P:double-strand break repair via homologous recombination"/>
    <property type="evidence" value="ECO:0007669"/>
    <property type="project" value="TreeGrafter"/>
</dbReference>
<dbReference type="PANTHER" id="PTHR13710">
    <property type="entry name" value="DNA HELICASE RECQ FAMILY MEMBER"/>
    <property type="match status" value="1"/>
</dbReference>
<dbReference type="EMBL" id="MU154522">
    <property type="protein sequence ID" value="KAF9501683.1"/>
    <property type="molecule type" value="Genomic_DNA"/>
</dbReference>
<dbReference type="Pfam" id="PF00271">
    <property type="entry name" value="Helicase_C"/>
    <property type="match status" value="1"/>
</dbReference>
<keyword evidence="4" id="KW-0238">DNA-binding</keyword>
<keyword evidence="11" id="KW-0378">Hydrolase</keyword>
<proteinExistence type="inferred from homology"/>
<evidence type="ECO:0000256" key="3">
    <source>
        <dbReference type="ARBA" id="ARBA00022840"/>
    </source>
</evidence>
<feature type="compositionally biased region" description="Basic residues" evidence="8">
    <location>
        <begin position="409"/>
        <end position="421"/>
    </location>
</feature>
<name>A0A9P6DKB4_PLEER</name>
<dbReference type="EC" id="5.6.2.4" evidence="7"/>
<evidence type="ECO:0000256" key="8">
    <source>
        <dbReference type="SAM" id="MobiDB-lite"/>
    </source>
</evidence>
<evidence type="ECO:0000259" key="9">
    <source>
        <dbReference type="PROSITE" id="PS51192"/>
    </source>
</evidence>
<protein>
    <recommendedName>
        <fullName evidence="7">DNA 3'-5' helicase</fullName>
        <ecNumber evidence="7">5.6.2.4</ecNumber>
    </recommendedName>
</protein>
<sequence>MASTKKAKPRHIPTLQDKDHYVKQQPLSENDTRELKSLLHDRFGWMPRSFQIDAIRAQLLGRDAIVHAGTGSGKTAIAAGPHFHPKRKGFITIFVSPLIALQEEQVHTFKKEFGLAALAISSNHDGCSPLVVKNILHGSHNIIILSPEMLLSRTFVDKVLRKPMFASKILSVVVDEAHVISHWGAGFRKQYGELGKICSFIRRGTPIIALSATLPRRVRRDVLTKLQFPKDGYISIDVGNDRPNVSLAVRAIHNPMNTFADLQFVVPRGVEKADDIPLTYLYADDILGGVEIEEYIEGLLPLHLRRTGLIRPYTASMTPEYRTEVMSQFRKEQVRVLICTDAAGMGCNLPNVELVVQWRLPKKLSTFVQRAGRAARAPGRTGLAVLLVEKSAYGKVVGVADPETEPNTKGRKRGSTKKAPVKAKGGGKGYSVQHGVNRGAYGGAEDEVKLQEQPTLDLEAEDEGMSVFVQTGTCRREVLREVFSNEKPTPVVDCCDICCPQLLSRVCPAPPLTVQRQSAIRRGQPILGVKSILNAWRKELHIRDFPGALFSPSGILKDETIELLAGVGNIRTKARLEQVLAGQWTWYERYGDALLAVLQPLDIAKIPKKTTQSAVAKKRAAPAQPTMPIKTREGFSSNETSCRGKLVNYGILVDT</sequence>
<gene>
    <name evidence="11" type="ORF">BDN71DRAFT_1479256</name>
</gene>
<dbReference type="Proteomes" id="UP000807025">
    <property type="component" value="Unassembled WGS sequence"/>
</dbReference>